<reference evidence="3" key="1">
    <citation type="submission" date="2021-07" db="EMBL/GenBank/DDBJ databases">
        <title>Aureisphaera sp. CAU 1614 isolated from sea sediment.</title>
        <authorList>
            <person name="Kim W."/>
        </authorList>
    </citation>
    <scope>NUCLEOTIDE SEQUENCE</scope>
    <source>
        <strain evidence="3">CAU 1614</strain>
    </source>
</reference>
<evidence type="ECO:0000259" key="2">
    <source>
        <dbReference type="Pfam" id="PF18962"/>
    </source>
</evidence>
<accession>A0A9X1K000</accession>
<feature type="domain" description="Secretion system C-terminal sorting" evidence="2">
    <location>
        <begin position="474"/>
        <end position="550"/>
    </location>
</feature>
<dbReference type="Pfam" id="PF18962">
    <property type="entry name" value="Por_Secre_tail"/>
    <property type="match status" value="1"/>
</dbReference>
<proteinExistence type="predicted"/>
<dbReference type="Proteomes" id="UP001138686">
    <property type="component" value="Unassembled WGS sequence"/>
</dbReference>
<keyword evidence="1" id="KW-0732">Signal</keyword>
<dbReference type="NCBIfam" id="TIGR04183">
    <property type="entry name" value="Por_Secre_tail"/>
    <property type="match status" value="1"/>
</dbReference>
<gene>
    <name evidence="3" type="ORF">KXJ69_12795</name>
</gene>
<dbReference type="InterPro" id="IPR026444">
    <property type="entry name" value="Secre_tail"/>
</dbReference>
<evidence type="ECO:0000313" key="3">
    <source>
        <dbReference type="EMBL" id="MBW2938987.1"/>
    </source>
</evidence>
<keyword evidence="4" id="KW-1185">Reference proteome</keyword>
<comment type="caution">
    <text evidence="3">The sequence shown here is derived from an EMBL/GenBank/DDBJ whole genome shotgun (WGS) entry which is preliminary data.</text>
</comment>
<protein>
    <submittedName>
        <fullName evidence="3">T9SS type A sorting domain-containing protein</fullName>
    </submittedName>
</protein>
<dbReference type="AlphaFoldDB" id="A0A9X1K000"/>
<evidence type="ECO:0000256" key="1">
    <source>
        <dbReference type="ARBA" id="ARBA00022729"/>
    </source>
</evidence>
<name>A0A9X1K000_9FLAO</name>
<dbReference type="CDD" id="cd15482">
    <property type="entry name" value="Sialidase_non-viral"/>
    <property type="match status" value="2"/>
</dbReference>
<organism evidence="3 4">
    <name type="scientific">Halomarinibacterium sedimenti</name>
    <dbReference type="NCBI Taxonomy" id="2857106"/>
    <lineage>
        <taxon>Bacteria</taxon>
        <taxon>Pseudomonadati</taxon>
        <taxon>Bacteroidota</taxon>
        <taxon>Flavobacteriia</taxon>
        <taxon>Flavobacteriales</taxon>
        <taxon>Flavobacteriaceae</taxon>
        <taxon>Halomarinibacterium</taxon>
    </lineage>
</organism>
<evidence type="ECO:0000313" key="4">
    <source>
        <dbReference type="Proteomes" id="UP001138686"/>
    </source>
</evidence>
<dbReference type="EMBL" id="JAHWDP010000007">
    <property type="protein sequence ID" value="MBW2938987.1"/>
    <property type="molecule type" value="Genomic_DNA"/>
</dbReference>
<sequence length="551" mass="60912">MKLKSLSILLLFLFAFLVVKSQESLRGIHNELPDDEYVQVDKSIMPRQVGYSVRRSDIITSQVNVDANGLDIIGDAGNEPSIAVDPTNPNRIVIGWRQFDIVTSNFRQAGCGYSLDGGLTWTFPGVLNPGVFRSDPVLDFDSQGNFYYNSLRGNFNCDVYQITDGGIAWSGPFPAKGGDKQWMRMDRTGGIGDRNNYSYWNSNFTTCEPGQFTRSTDGSFTFEDCIMIDGDPFWGTLAVDRNGALYVTGAGGGSIIVAKSSNAQDPNEAITWDFVSNVDLDGQLDAAFPLNPQGLVGQAWVDVDISNASFEDIVYVLASVKRDNDPCDVMFARSTDGGLTFEAPIRINTDALGGYNWFGTMSVAPNGRIDVVWLDTRDDVNNFESRLYYSFSEDQGDTWSNNEFLSPSFNSTIGWPQQNKMGDYFDMVSDNNYAHVAWANTLNGGQDVYYTRITPENIFSINDNTSPISNLSVIPNPSSENIIISYSCKESQNINVKIFDLLGREVANVYKGGCQGEENISWNLDSSLESGIYFVQLNSGNSSEAIKLIIR</sequence>
<dbReference type="RefSeq" id="WP_219053517.1">
    <property type="nucleotide sequence ID" value="NZ_JAHWDP010000007.1"/>
</dbReference>